<dbReference type="EMBL" id="CP020814">
    <property type="protein sequence ID" value="ARK32061.1"/>
    <property type="molecule type" value="Genomic_DNA"/>
</dbReference>
<evidence type="ECO:0000256" key="1">
    <source>
        <dbReference type="SAM" id="Phobius"/>
    </source>
</evidence>
<keyword evidence="1" id="KW-0812">Transmembrane</keyword>
<evidence type="ECO:0000313" key="2">
    <source>
        <dbReference type="EMBL" id="ARK32061.1"/>
    </source>
</evidence>
<keyword evidence="3" id="KW-1185">Reference proteome</keyword>
<feature type="transmembrane region" description="Helical" evidence="1">
    <location>
        <begin position="12"/>
        <end position="40"/>
    </location>
</feature>
<gene>
    <name evidence="2" type="ORF">BkAM31D_20670</name>
</gene>
<dbReference type="STRING" id="199441.BkAM31D_20670"/>
<dbReference type="AlphaFoldDB" id="A0A1X9MK84"/>
<proteinExistence type="predicted"/>
<dbReference type="Pfam" id="PF09964">
    <property type="entry name" value="DUF2198"/>
    <property type="match status" value="1"/>
</dbReference>
<dbReference type="KEGG" id="bkw:BkAM31D_20670"/>
<dbReference type="InterPro" id="IPR019242">
    <property type="entry name" value="DUF2198"/>
</dbReference>
<evidence type="ECO:0000313" key="3">
    <source>
        <dbReference type="Proteomes" id="UP000193006"/>
    </source>
</evidence>
<feature type="transmembrane region" description="Helical" evidence="1">
    <location>
        <begin position="46"/>
        <end position="64"/>
    </location>
</feature>
<protein>
    <submittedName>
        <fullName evidence="2">Uncharacterized protein</fullName>
    </submittedName>
</protein>
<dbReference type="Proteomes" id="UP000193006">
    <property type="component" value="Chromosome"/>
</dbReference>
<reference evidence="2 3" key="1">
    <citation type="submission" date="2017-04" db="EMBL/GenBank/DDBJ databases">
        <title>Bacillus krulwichiae AM31D Genome sequencing and assembly.</title>
        <authorList>
            <person name="Krulwich T.A."/>
            <person name="Anastor L."/>
            <person name="Ehrlich R."/>
            <person name="Ehrlich G.D."/>
            <person name="Janto B."/>
        </authorList>
    </citation>
    <scope>NUCLEOTIDE SEQUENCE [LARGE SCALE GENOMIC DNA]</scope>
    <source>
        <strain evidence="2 3">AM31D</strain>
    </source>
</reference>
<keyword evidence="1" id="KW-0472">Membrane</keyword>
<keyword evidence="1" id="KW-1133">Transmembrane helix</keyword>
<name>A0A1X9MK84_9BACI</name>
<dbReference type="RefSeq" id="WP_066156857.1">
    <property type="nucleotide sequence ID" value="NZ_CP020814.1"/>
</dbReference>
<sequence length="74" mass="8096">MTDLVLALVVPFLLMVVVTRVTFSIVGACIVTLMVCWVVLPVSEQPWTVGVITLLSFVLGLIIAKKRLKKKPGM</sequence>
<organism evidence="2 3">
    <name type="scientific">Halalkalibacter krulwichiae</name>
    <dbReference type="NCBI Taxonomy" id="199441"/>
    <lineage>
        <taxon>Bacteria</taxon>
        <taxon>Bacillati</taxon>
        <taxon>Bacillota</taxon>
        <taxon>Bacilli</taxon>
        <taxon>Bacillales</taxon>
        <taxon>Bacillaceae</taxon>
        <taxon>Halalkalibacter</taxon>
    </lineage>
</organism>
<accession>A0A1X9MK84</accession>